<keyword evidence="5 12" id="KW-0812">Transmembrane</keyword>
<evidence type="ECO:0000313" key="14">
    <source>
        <dbReference type="EMBL" id="MRV71435.1"/>
    </source>
</evidence>
<dbReference type="InterPro" id="IPR005838">
    <property type="entry name" value="T3SS_IM_P"/>
</dbReference>
<evidence type="ECO:0000256" key="4">
    <source>
        <dbReference type="ARBA" id="ARBA00022475"/>
    </source>
</evidence>
<protein>
    <recommendedName>
        <fullName evidence="2 12">Flagellar biosynthetic protein FliP</fullName>
    </recommendedName>
</protein>
<name>A0A7X2IKE8_9BURK</name>
<comment type="subcellular location">
    <subcellularLocation>
        <location evidence="12">Cell membrane</location>
        <topology evidence="12">Multi-pass membrane protein</topology>
    </subcellularLocation>
    <subcellularLocation>
        <location evidence="12">Bacterial flagellum basal body</location>
    </subcellularLocation>
</comment>
<keyword evidence="6 12" id="KW-1005">Bacterial flagellum biogenesis</keyword>
<feature type="signal peptide" evidence="13">
    <location>
        <begin position="1"/>
        <end position="29"/>
    </location>
</feature>
<dbReference type="AlphaFoldDB" id="A0A7X2IKE8"/>
<dbReference type="PRINTS" id="PR00951">
    <property type="entry name" value="FLGBIOSNFLIP"/>
</dbReference>
<dbReference type="GO" id="GO:0009425">
    <property type="term" value="C:bacterial-type flagellum basal body"/>
    <property type="evidence" value="ECO:0007669"/>
    <property type="project" value="UniProtKB-SubCell"/>
</dbReference>
<evidence type="ECO:0000256" key="5">
    <source>
        <dbReference type="ARBA" id="ARBA00022692"/>
    </source>
</evidence>
<dbReference type="NCBIfam" id="NF009438">
    <property type="entry name" value="PRK12797.1"/>
    <property type="match status" value="1"/>
</dbReference>
<keyword evidence="14" id="KW-0282">Flagellum</keyword>
<dbReference type="PANTHER" id="PTHR30587">
    <property type="entry name" value="FLAGELLAR BIOSYNTHETIC PROTEIN FLIP"/>
    <property type="match status" value="1"/>
</dbReference>
<evidence type="ECO:0000256" key="6">
    <source>
        <dbReference type="ARBA" id="ARBA00022795"/>
    </source>
</evidence>
<dbReference type="PROSITE" id="PS01061">
    <property type="entry name" value="FLIP_2"/>
    <property type="match status" value="1"/>
</dbReference>
<proteinExistence type="inferred from homology"/>
<evidence type="ECO:0000256" key="7">
    <source>
        <dbReference type="ARBA" id="ARBA00022927"/>
    </source>
</evidence>
<evidence type="ECO:0000256" key="12">
    <source>
        <dbReference type="RuleBase" id="RU362069"/>
    </source>
</evidence>
<keyword evidence="9 12" id="KW-0472">Membrane</keyword>
<comment type="similarity">
    <text evidence="1 12">Belongs to the FliP/MopC/SpaP family.</text>
</comment>
<evidence type="ECO:0000256" key="10">
    <source>
        <dbReference type="ARBA" id="ARBA00023143"/>
    </source>
</evidence>
<keyword evidence="14" id="KW-0966">Cell projection</keyword>
<keyword evidence="11 12" id="KW-1006">Bacterial flagellum protein export</keyword>
<dbReference type="GO" id="GO:0009306">
    <property type="term" value="P:protein secretion"/>
    <property type="evidence" value="ECO:0007669"/>
    <property type="project" value="UniProtKB-UniRule"/>
</dbReference>
<comment type="function">
    <text evidence="12">Plays a role in the flagellum-specific transport system.</text>
</comment>
<feature type="transmembrane region" description="Helical" evidence="12">
    <location>
        <begin position="96"/>
        <end position="115"/>
    </location>
</feature>
<feature type="chain" id="PRO_5031347325" description="Flagellar biosynthetic protein FliP" evidence="13">
    <location>
        <begin position="30"/>
        <end position="254"/>
    </location>
</feature>
<dbReference type="PROSITE" id="PS01060">
    <property type="entry name" value="FLIP_1"/>
    <property type="match status" value="1"/>
</dbReference>
<feature type="transmembrane region" description="Helical" evidence="12">
    <location>
        <begin position="192"/>
        <end position="214"/>
    </location>
</feature>
<keyword evidence="10" id="KW-0975">Bacterial flagellum</keyword>
<comment type="caution">
    <text evidence="14">The sequence shown here is derived from an EMBL/GenBank/DDBJ whole genome shotgun (WGS) entry which is preliminary data.</text>
</comment>
<organism evidence="14 15">
    <name type="scientific">Pseudoduganella rivuli</name>
    <dbReference type="NCBI Taxonomy" id="2666085"/>
    <lineage>
        <taxon>Bacteria</taxon>
        <taxon>Pseudomonadati</taxon>
        <taxon>Pseudomonadota</taxon>
        <taxon>Betaproteobacteria</taxon>
        <taxon>Burkholderiales</taxon>
        <taxon>Oxalobacteraceae</taxon>
        <taxon>Telluria group</taxon>
        <taxon>Pseudoduganella</taxon>
    </lineage>
</organism>
<evidence type="ECO:0000256" key="3">
    <source>
        <dbReference type="ARBA" id="ARBA00022448"/>
    </source>
</evidence>
<evidence type="ECO:0000256" key="1">
    <source>
        <dbReference type="ARBA" id="ARBA00006257"/>
    </source>
</evidence>
<keyword evidence="14" id="KW-0969">Cilium</keyword>
<gene>
    <name evidence="12 14" type="primary">fliP</name>
    <name evidence="14" type="ORF">GJ700_06835</name>
</gene>
<dbReference type="InterPro" id="IPR005837">
    <property type="entry name" value="FliP"/>
</dbReference>
<keyword evidence="13" id="KW-0732">Signal</keyword>
<keyword evidence="4 12" id="KW-1003">Cell membrane</keyword>
<dbReference type="Pfam" id="PF00813">
    <property type="entry name" value="FliP"/>
    <property type="match status" value="1"/>
</dbReference>
<dbReference type="PRINTS" id="PR01302">
    <property type="entry name" value="TYPE3IMPPROT"/>
</dbReference>
<sequence>MANKHGLTATTAKRLLAAALTALPLLAAAEPSIPAFTSTPAGGGATNYSLSLQTLIVMTALTFIPAVLLMMTGFTRIIIVLSLLRQAMGTQSAPPNQVMVGLALFLTLFVMSPVLDKIYVDAYLPLQENKITMQEALERGGAPLKSFMLKQTRQADLALFVKLSRTPALQGPEDVPLKVLVPAFVTSELKTAFQIGFAIFIPFLIIDMVVASVLMSMGMMMMSPAVISLPFKLMLFVLVDGWQLLLGSLAQSFY</sequence>
<feature type="transmembrane region" description="Helical" evidence="12">
    <location>
        <begin position="55"/>
        <end position="84"/>
    </location>
</feature>
<reference evidence="14 15" key="1">
    <citation type="submission" date="2019-11" db="EMBL/GenBank/DDBJ databases">
        <title>Novel species isolated from a subtropical stream in China.</title>
        <authorList>
            <person name="Lu H."/>
        </authorList>
    </citation>
    <scope>NUCLEOTIDE SEQUENCE [LARGE SCALE GENOMIC DNA]</scope>
    <source>
        <strain evidence="14 15">FT92W</strain>
    </source>
</reference>
<keyword evidence="15" id="KW-1185">Reference proteome</keyword>
<dbReference type="RefSeq" id="WP_154371892.1">
    <property type="nucleotide sequence ID" value="NZ_WKJJ01000003.1"/>
</dbReference>
<dbReference type="PANTHER" id="PTHR30587:SF0">
    <property type="entry name" value="FLAGELLAR BIOSYNTHETIC PROTEIN FLIP"/>
    <property type="match status" value="1"/>
</dbReference>
<keyword evidence="7 12" id="KW-0653">Protein transport</keyword>
<dbReference type="GO" id="GO:0044781">
    <property type="term" value="P:bacterial-type flagellum organization"/>
    <property type="evidence" value="ECO:0007669"/>
    <property type="project" value="UniProtKB-UniRule"/>
</dbReference>
<dbReference type="NCBIfam" id="TIGR01103">
    <property type="entry name" value="fliP"/>
    <property type="match status" value="1"/>
</dbReference>
<accession>A0A7X2IKE8</accession>
<dbReference type="Proteomes" id="UP000446768">
    <property type="component" value="Unassembled WGS sequence"/>
</dbReference>
<dbReference type="GO" id="GO:0005886">
    <property type="term" value="C:plasma membrane"/>
    <property type="evidence" value="ECO:0007669"/>
    <property type="project" value="UniProtKB-SubCell"/>
</dbReference>
<evidence type="ECO:0000313" key="15">
    <source>
        <dbReference type="Proteomes" id="UP000446768"/>
    </source>
</evidence>
<evidence type="ECO:0000256" key="8">
    <source>
        <dbReference type="ARBA" id="ARBA00022989"/>
    </source>
</evidence>
<feature type="transmembrane region" description="Helical" evidence="12">
    <location>
        <begin position="226"/>
        <end position="245"/>
    </location>
</feature>
<dbReference type="EMBL" id="WKJJ01000003">
    <property type="protein sequence ID" value="MRV71435.1"/>
    <property type="molecule type" value="Genomic_DNA"/>
</dbReference>
<keyword evidence="3 12" id="KW-0813">Transport</keyword>
<evidence type="ECO:0000256" key="13">
    <source>
        <dbReference type="SAM" id="SignalP"/>
    </source>
</evidence>
<evidence type="ECO:0000256" key="2">
    <source>
        <dbReference type="ARBA" id="ARBA00021714"/>
    </source>
</evidence>
<keyword evidence="8 12" id="KW-1133">Transmembrane helix</keyword>
<evidence type="ECO:0000256" key="11">
    <source>
        <dbReference type="ARBA" id="ARBA00023225"/>
    </source>
</evidence>
<evidence type="ECO:0000256" key="9">
    <source>
        <dbReference type="ARBA" id="ARBA00023136"/>
    </source>
</evidence>